<evidence type="ECO:0000313" key="1">
    <source>
        <dbReference type="EMBL" id="VVC33923.1"/>
    </source>
</evidence>
<reference evidence="1 2" key="1">
    <citation type="submission" date="2019-08" db="EMBL/GenBank/DDBJ databases">
        <authorList>
            <person name="Alioto T."/>
            <person name="Alioto T."/>
            <person name="Gomez Garrido J."/>
        </authorList>
    </citation>
    <scope>NUCLEOTIDE SEQUENCE [LARGE SCALE GENOMIC DNA]</scope>
</reference>
<organism evidence="1 2">
    <name type="scientific">Cinara cedri</name>
    <dbReference type="NCBI Taxonomy" id="506608"/>
    <lineage>
        <taxon>Eukaryota</taxon>
        <taxon>Metazoa</taxon>
        <taxon>Ecdysozoa</taxon>
        <taxon>Arthropoda</taxon>
        <taxon>Hexapoda</taxon>
        <taxon>Insecta</taxon>
        <taxon>Pterygota</taxon>
        <taxon>Neoptera</taxon>
        <taxon>Paraneoptera</taxon>
        <taxon>Hemiptera</taxon>
        <taxon>Sternorrhyncha</taxon>
        <taxon>Aphidomorpha</taxon>
        <taxon>Aphidoidea</taxon>
        <taxon>Aphididae</taxon>
        <taxon>Lachninae</taxon>
        <taxon>Cinara</taxon>
    </lineage>
</organism>
<evidence type="ECO:0000313" key="2">
    <source>
        <dbReference type="Proteomes" id="UP000325440"/>
    </source>
</evidence>
<dbReference type="EMBL" id="CABPRJ010000978">
    <property type="protein sequence ID" value="VVC33923.1"/>
    <property type="molecule type" value="Genomic_DNA"/>
</dbReference>
<dbReference type="AlphaFoldDB" id="A0A5E4MU35"/>
<accession>A0A5E4MU35</accession>
<name>A0A5E4MU35_9HEMI</name>
<gene>
    <name evidence="1" type="ORF">CINCED_3A014330</name>
</gene>
<keyword evidence="2" id="KW-1185">Reference proteome</keyword>
<dbReference type="Proteomes" id="UP000325440">
    <property type="component" value="Unassembled WGS sequence"/>
</dbReference>
<protein>
    <submittedName>
        <fullName evidence="1">Uncharacterized protein</fullName>
    </submittedName>
</protein>
<sequence>MDPDNLPSFCELRKNHKLKLKLKLGFYAAPSNLKIFSKAIKDELNKLKFTYCSDLNGLVMGFGKIKSNELIQADFRHCINVAITFDVSIFRPPVGSIVEYVYN</sequence>
<dbReference type="OrthoDB" id="10250504at2759"/>
<proteinExistence type="predicted"/>